<dbReference type="EMBL" id="BAAAYK010000038">
    <property type="protein sequence ID" value="GAA3359483.1"/>
    <property type="molecule type" value="Genomic_DNA"/>
</dbReference>
<evidence type="ECO:0000313" key="2">
    <source>
        <dbReference type="Proteomes" id="UP001500483"/>
    </source>
</evidence>
<organism evidence="1 2">
    <name type="scientific">Saccharopolyspora gregorii</name>
    <dbReference type="NCBI Taxonomy" id="33914"/>
    <lineage>
        <taxon>Bacteria</taxon>
        <taxon>Bacillati</taxon>
        <taxon>Actinomycetota</taxon>
        <taxon>Actinomycetes</taxon>
        <taxon>Pseudonocardiales</taxon>
        <taxon>Pseudonocardiaceae</taxon>
        <taxon>Saccharopolyspora</taxon>
    </lineage>
</organism>
<name>A0ABP6RRN2_9PSEU</name>
<sequence>MSERLGIDDGLDSTEHRYLLDERSRYNTRSTAQRDNMGVQSGVIHGDVTMHYGPTEVPLVAHRKTSEEFERVRQHFVPPGGYPSAERILREKNIVVLSGRGSGRSYAALRLLEDCYPFGVNEVNRERALRSLREEDLEPRQGYVLTVSDLPEQPFTGWEFKQCAGALRAVGSKLVIVVDDPMQVASEAVPDLVSLRSPDPVEVARTEIYRRCPGEAAEALLRFKENLMSGLDLGDPPEKAVRAADLAIRMHRDELDAERALLLLREQVEDAVARWFEGWSIREYAMALAVAVLENHPYDEVVTESLALDEAFRTAQLREDRPLQPRKVFDKSKQQLLRDIRCQAVIRDHPRHTGLQEETVRFERQGWANAVLRYVWTQFASAHEVLHKWLIEIGGEPARHALCHIIAEVPAHRPLRLVTDLAANRSPGKRRLAASAVEALADKHDLLPLVKETLRSWAAGGAFEKATAAAVYTSPFGLRDLDEALAQLARIGRSSEKTPQDVVIGGMLRLILDWPEHHEILIDTVVTWSDLRHRKTGLRLVSLNLALWLAGFTRKADRRIVEQTARFEEQIRILVQRALADSDFGVTALRHLSGLILEARVNPGVRKELIRLARLIVPDLSRQQCRRKVADLAVLYPTRRHDIRRIFRTARKAERQQAGTDLVSRFRARMGWRPRSAPW</sequence>
<dbReference type="Proteomes" id="UP001500483">
    <property type="component" value="Unassembled WGS sequence"/>
</dbReference>
<keyword evidence="2" id="KW-1185">Reference proteome</keyword>
<accession>A0ABP6RRN2</accession>
<comment type="caution">
    <text evidence="1">The sequence shown here is derived from an EMBL/GenBank/DDBJ whole genome shotgun (WGS) entry which is preliminary data.</text>
</comment>
<protein>
    <submittedName>
        <fullName evidence="1">Uncharacterized protein</fullName>
    </submittedName>
</protein>
<evidence type="ECO:0000313" key="1">
    <source>
        <dbReference type="EMBL" id="GAA3359483.1"/>
    </source>
</evidence>
<gene>
    <name evidence="1" type="ORF">GCM10020366_35680</name>
</gene>
<reference evidence="2" key="1">
    <citation type="journal article" date="2019" name="Int. J. Syst. Evol. Microbiol.">
        <title>The Global Catalogue of Microorganisms (GCM) 10K type strain sequencing project: providing services to taxonomists for standard genome sequencing and annotation.</title>
        <authorList>
            <consortium name="The Broad Institute Genomics Platform"/>
            <consortium name="The Broad Institute Genome Sequencing Center for Infectious Disease"/>
            <person name="Wu L."/>
            <person name="Ma J."/>
        </authorList>
    </citation>
    <scope>NUCLEOTIDE SEQUENCE [LARGE SCALE GENOMIC DNA]</scope>
    <source>
        <strain evidence="2">JCM 9687</strain>
    </source>
</reference>
<dbReference type="RefSeq" id="WP_344927981.1">
    <property type="nucleotide sequence ID" value="NZ_BAAAYK010000038.1"/>
</dbReference>
<proteinExistence type="predicted"/>